<dbReference type="Proteomes" id="UP001321766">
    <property type="component" value="Chromosome"/>
</dbReference>
<feature type="domain" description="Extracellular endo-alpha-(1-&gt;5)-L-arabinanase C-terminal" evidence="6">
    <location>
        <begin position="377"/>
        <end position="499"/>
    </location>
</feature>
<reference evidence="7 8" key="1">
    <citation type="journal article" date="2023" name="Microbiol. Spectr.">
        <title>Symbiosis of Carpenter Bees with Uncharacterized Lactic Acid Bacteria Showing NAD Auxotrophy.</title>
        <authorList>
            <person name="Kawasaki S."/>
            <person name="Ozawa K."/>
            <person name="Mori T."/>
            <person name="Yamamoto A."/>
            <person name="Ito M."/>
            <person name="Ohkuma M."/>
            <person name="Sakamoto M."/>
            <person name="Matsutani M."/>
        </authorList>
    </citation>
    <scope>NUCLEOTIDE SEQUENCE [LARGE SCALE GENOMIC DNA]</scope>
    <source>
        <strain evidence="7 8">Kim37-2</strain>
    </source>
</reference>
<dbReference type="InterPro" id="IPR032291">
    <property type="entry name" value="Abn2_C"/>
</dbReference>
<dbReference type="Gene3D" id="2.40.128.10">
    <property type="match status" value="1"/>
</dbReference>
<evidence type="ECO:0000313" key="8">
    <source>
        <dbReference type="Proteomes" id="UP001321766"/>
    </source>
</evidence>
<dbReference type="InterPro" id="IPR050727">
    <property type="entry name" value="GH43_arabinanases"/>
</dbReference>
<dbReference type="Pfam" id="PF16369">
    <property type="entry name" value="GH43_C"/>
    <property type="match status" value="1"/>
</dbReference>
<name>A0ABM8B675_9BIFI</name>
<gene>
    <name evidence="7" type="ORF">KIM372_02370</name>
</gene>
<keyword evidence="8" id="KW-1185">Reference proteome</keyword>
<keyword evidence="4 5" id="KW-0326">Glycosidase</keyword>
<accession>A0ABM8B675</accession>
<evidence type="ECO:0000256" key="2">
    <source>
        <dbReference type="ARBA" id="ARBA00009865"/>
    </source>
</evidence>
<dbReference type="PANTHER" id="PTHR43301:SF3">
    <property type="entry name" value="ARABINAN ENDO-1,5-ALPHA-L-ARABINOSIDASE A-RELATED"/>
    <property type="match status" value="1"/>
</dbReference>
<comment type="similarity">
    <text evidence="2 5">Belongs to the glycosyl hydrolase 43 family.</text>
</comment>
<proteinExistence type="inferred from homology"/>
<comment type="pathway">
    <text evidence="1">Glycan metabolism; L-arabinan degradation.</text>
</comment>
<dbReference type="Gene3D" id="2.115.10.20">
    <property type="entry name" value="Glycosyl hydrolase domain, family 43"/>
    <property type="match status" value="1"/>
</dbReference>
<keyword evidence="3 5" id="KW-0378">Hydrolase</keyword>
<dbReference type="PANTHER" id="PTHR43301">
    <property type="entry name" value="ARABINAN ENDO-1,5-ALPHA-L-ARABINOSIDASE"/>
    <property type="match status" value="1"/>
</dbReference>
<organism evidence="7 8">
    <name type="scientific">Bombiscardovia nodaiensis</name>
    <dbReference type="NCBI Taxonomy" id="2932181"/>
    <lineage>
        <taxon>Bacteria</taxon>
        <taxon>Bacillati</taxon>
        <taxon>Actinomycetota</taxon>
        <taxon>Actinomycetes</taxon>
        <taxon>Bifidobacteriales</taxon>
        <taxon>Bifidobacteriaceae</taxon>
        <taxon>Bombiscardovia</taxon>
    </lineage>
</organism>
<dbReference type="SUPFAM" id="SSF75005">
    <property type="entry name" value="Arabinanase/levansucrase/invertase"/>
    <property type="match status" value="1"/>
</dbReference>
<evidence type="ECO:0000259" key="6">
    <source>
        <dbReference type="Pfam" id="PF16369"/>
    </source>
</evidence>
<evidence type="ECO:0000256" key="4">
    <source>
        <dbReference type="ARBA" id="ARBA00023295"/>
    </source>
</evidence>
<evidence type="ECO:0000256" key="3">
    <source>
        <dbReference type="ARBA" id="ARBA00022801"/>
    </source>
</evidence>
<evidence type="ECO:0000256" key="5">
    <source>
        <dbReference type="RuleBase" id="RU361187"/>
    </source>
</evidence>
<sequence length="504" mass="55904">MEEHAAAEDGKAYIHDPAIAKEGGRYYIFGTHRRFASSPDLLHWEPLENNITRDFEHIFADLWQAWPKQEANPDIAGNMWAPDVIWNPLMGKWCMYMSVNGERYRSLIALLTADHLDGDWTLVGPVVYSGFGPENVERTDVPLVLGPGADLERYRELTDTRINAIDAGVNFDERGQLWMNFGSWFGGCWMIRLDPATGLRDYGQSYANVPDVSDAYYGVKLAGGYWNSGEGTYLLHYGDWWYLFLSYGWLGRTGGYQIREFRSRSITGPYLDQAGNPAVSTGKVEANWTSSTGIRLLSTYRWSAGPQEADGVEISQGHNSAFVDNDGSIFIVYHTRFAGLGEDDYQTEIRQLLPTTDGWLTVAPFLYQGVRAGAEGERGEITGTQVAGDWEVIIHRPNTFFDDGRDEAKGQAGVSLDTAKGVNLPLIAHVKADGSFSLGTPQGPQTGSWQLERRPSQLPCLSITLGTTSYRGRLLTLPDDASVKARLSLTAIGNNQSIWATSLD</sequence>
<dbReference type="InterPro" id="IPR006710">
    <property type="entry name" value="Glyco_hydro_43"/>
</dbReference>
<dbReference type="InterPro" id="IPR023296">
    <property type="entry name" value="Glyco_hydro_beta-prop_sf"/>
</dbReference>
<evidence type="ECO:0000256" key="1">
    <source>
        <dbReference type="ARBA" id="ARBA00004834"/>
    </source>
</evidence>
<protein>
    <submittedName>
        <fullName evidence="7">Beta-xylosidase</fullName>
    </submittedName>
</protein>
<evidence type="ECO:0000313" key="7">
    <source>
        <dbReference type="EMBL" id="BDR52330.1"/>
    </source>
</evidence>
<dbReference type="EMBL" id="AP026798">
    <property type="protein sequence ID" value="BDR52330.1"/>
    <property type="molecule type" value="Genomic_DNA"/>
</dbReference>
<dbReference type="Pfam" id="PF04616">
    <property type="entry name" value="Glyco_hydro_43"/>
    <property type="match status" value="1"/>
</dbReference>